<organism evidence="4 5">
    <name type="scientific">Mycena venus</name>
    <dbReference type="NCBI Taxonomy" id="2733690"/>
    <lineage>
        <taxon>Eukaryota</taxon>
        <taxon>Fungi</taxon>
        <taxon>Dikarya</taxon>
        <taxon>Basidiomycota</taxon>
        <taxon>Agaricomycotina</taxon>
        <taxon>Agaricomycetes</taxon>
        <taxon>Agaricomycetidae</taxon>
        <taxon>Agaricales</taxon>
        <taxon>Marasmiineae</taxon>
        <taxon>Mycenaceae</taxon>
        <taxon>Mycena</taxon>
    </lineage>
</organism>
<feature type="transmembrane region" description="Helical" evidence="2">
    <location>
        <begin position="57"/>
        <end position="83"/>
    </location>
</feature>
<feature type="compositionally biased region" description="Low complexity" evidence="1">
    <location>
        <begin position="259"/>
        <end position="269"/>
    </location>
</feature>
<comment type="caution">
    <text evidence="4">The sequence shown here is derived from an EMBL/GenBank/DDBJ whole genome shotgun (WGS) entry which is preliminary data.</text>
</comment>
<feature type="domain" description="DUF6534" evidence="3">
    <location>
        <begin position="166"/>
        <end position="250"/>
    </location>
</feature>
<evidence type="ECO:0000313" key="4">
    <source>
        <dbReference type="EMBL" id="KAF7339009.1"/>
    </source>
</evidence>
<dbReference type="PANTHER" id="PTHR40465">
    <property type="entry name" value="CHROMOSOME 1, WHOLE GENOME SHOTGUN SEQUENCE"/>
    <property type="match status" value="1"/>
</dbReference>
<keyword evidence="2" id="KW-0812">Transmembrane</keyword>
<feature type="transmembrane region" description="Helical" evidence="2">
    <location>
        <begin position="121"/>
        <end position="145"/>
    </location>
</feature>
<dbReference type="InterPro" id="IPR045339">
    <property type="entry name" value="DUF6534"/>
</dbReference>
<keyword evidence="2" id="KW-0472">Membrane</keyword>
<dbReference type="Pfam" id="PF20152">
    <property type="entry name" value="DUF6534"/>
    <property type="match status" value="1"/>
</dbReference>
<proteinExistence type="predicted"/>
<evidence type="ECO:0000256" key="2">
    <source>
        <dbReference type="SAM" id="Phobius"/>
    </source>
</evidence>
<name>A0A8H7CIK2_9AGAR</name>
<keyword evidence="5" id="KW-1185">Reference proteome</keyword>
<feature type="region of interest" description="Disordered" evidence="1">
    <location>
        <begin position="258"/>
        <end position="280"/>
    </location>
</feature>
<sequence>MSTVGPSNPATPPIVQVSGPLLLVYLLNWGLFWNAYGSNFFYLAFPRDKRSNKILVYTVYLIELVQTVWLTHDAFAIFGYGFADFSAPDEGLLRMVVGSGDEWLSQSFYAYRVYVLSGSRIIPFIIVTIALTSSVAAFITGAFTFEDSSKRGKNKISLVIWCGGSALDDMIIAVCMTYFLTKRDTGFNHTNVLVSKLTRLIIETGTFTAVVALSNVALYLAFPDRSYFTTPGGILPKLYANTILVVLNSRIAIVGGRGSDTTSGTTSSRSYRRTATANGEFDSQQPSLAIVSIRRNVFTSEADLHEGVEMKVMDDPRIETSA</sequence>
<feature type="transmembrane region" description="Helical" evidence="2">
    <location>
        <begin position="200"/>
        <end position="222"/>
    </location>
</feature>
<gene>
    <name evidence="4" type="ORF">MVEN_01977100</name>
</gene>
<dbReference type="PANTHER" id="PTHR40465:SF1">
    <property type="entry name" value="DUF6534 DOMAIN-CONTAINING PROTEIN"/>
    <property type="match status" value="1"/>
</dbReference>
<evidence type="ECO:0000313" key="5">
    <source>
        <dbReference type="Proteomes" id="UP000620124"/>
    </source>
</evidence>
<protein>
    <recommendedName>
        <fullName evidence="3">DUF6534 domain-containing protein</fullName>
    </recommendedName>
</protein>
<reference evidence="4" key="1">
    <citation type="submission" date="2020-05" db="EMBL/GenBank/DDBJ databases">
        <title>Mycena genomes resolve the evolution of fungal bioluminescence.</title>
        <authorList>
            <person name="Tsai I.J."/>
        </authorList>
    </citation>
    <scope>NUCLEOTIDE SEQUENCE</scope>
    <source>
        <strain evidence="4">CCC161011</strain>
    </source>
</reference>
<evidence type="ECO:0000256" key="1">
    <source>
        <dbReference type="SAM" id="MobiDB-lite"/>
    </source>
</evidence>
<feature type="transmembrane region" description="Helical" evidence="2">
    <location>
        <begin position="157"/>
        <end position="180"/>
    </location>
</feature>
<feature type="transmembrane region" description="Helical" evidence="2">
    <location>
        <begin position="22"/>
        <end position="45"/>
    </location>
</feature>
<dbReference type="Proteomes" id="UP000620124">
    <property type="component" value="Unassembled WGS sequence"/>
</dbReference>
<keyword evidence="2" id="KW-1133">Transmembrane helix</keyword>
<dbReference type="AlphaFoldDB" id="A0A8H7CIK2"/>
<evidence type="ECO:0000259" key="3">
    <source>
        <dbReference type="Pfam" id="PF20152"/>
    </source>
</evidence>
<accession>A0A8H7CIK2</accession>
<dbReference type="OrthoDB" id="2536347at2759"/>
<dbReference type="EMBL" id="JACAZI010000020">
    <property type="protein sequence ID" value="KAF7339009.1"/>
    <property type="molecule type" value="Genomic_DNA"/>
</dbReference>